<keyword evidence="2" id="KW-1185">Reference proteome</keyword>
<organism evidence="1 2">
    <name type="scientific">Anaeromassilibacillus senegalensis</name>
    <dbReference type="NCBI Taxonomy" id="1673717"/>
    <lineage>
        <taxon>Bacteria</taxon>
        <taxon>Bacillati</taxon>
        <taxon>Bacillota</taxon>
        <taxon>Clostridia</taxon>
        <taxon>Eubacteriales</taxon>
        <taxon>Acutalibacteraceae</taxon>
        <taxon>Anaeromassilibacillus</taxon>
    </lineage>
</organism>
<dbReference type="PANTHER" id="PTHR31118:SF12">
    <property type="entry name" value="CYCLASE-LIKE PROTEIN 2"/>
    <property type="match status" value="1"/>
</dbReference>
<dbReference type="Gene3D" id="3.50.30.50">
    <property type="entry name" value="Putative cyclase"/>
    <property type="match status" value="1"/>
</dbReference>
<dbReference type="EMBL" id="JAFBIT010000002">
    <property type="protein sequence ID" value="MCF2652348.1"/>
    <property type="molecule type" value="Genomic_DNA"/>
</dbReference>
<sequence>MKIYDLSKELFSASVFPGDPAPEKRPVMEISETCACNLTALSLGSHNGTHMDAPKHFVASGKDMAQVALEKCVGPCKVIVHSGLFTAEDAHRALADGTKRLLIRGEIEITPEGAEALAADGLWFLGVEGMTVGGKTTGVAVHRALLGAEIALLESAVLDGVSAGAYFLSSAPLKMQGLDGSPCRPLLIDFEEGGQA</sequence>
<evidence type="ECO:0000313" key="2">
    <source>
        <dbReference type="Proteomes" id="UP001299220"/>
    </source>
</evidence>
<dbReference type="Proteomes" id="UP001299220">
    <property type="component" value="Unassembled WGS sequence"/>
</dbReference>
<proteinExistence type="predicted"/>
<gene>
    <name evidence="1" type="ORF">JQM67_07020</name>
</gene>
<protein>
    <submittedName>
        <fullName evidence="1">Cyclase family protein</fullName>
    </submittedName>
</protein>
<dbReference type="Pfam" id="PF04199">
    <property type="entry name" value="Cyclase"/>
    <property type="match status" value="1"/>
</dbReference>
<dbReference type="PANTHER" id="PTHR31118">
    <property type="entry name" value="CYCLASE-LIKE PROTEIN 2"/>
    <property type="match status" value="1"/>
</dbReference>
<accession>A0ABS9CMG3</accession>
<dbReference type="InterPro" id="IPR007325">
    <property type="entry name" value="KFase/CYL"/>
</dbReference>
<name>A0ABS9CMG3_9FIRM</name>
<dbReference type="RefSeq" id="WP_235323404.1">
    <property type="nucleotide sequence ID" value="NZ_JAFBIT010000002.1"/>
</dbReference>
<reference evidence="1 2" key="1">
    <citation type="submission" date="2020-12" db="EMBL/GenBank/DDBJ databases">
        <title>Whole genome sequences of gut porcine anaerobes.</title>
        <authorList>
            <person name="Kubasova T."/>
            <person name="Jahodarova E."/>
            <person name="Rychlik I."/>
        </authorList>
    </citation>
    <scope>NUCLEOTIDE SEQUENCE [LARGE SCALE GENOMIC DNA]</scope>
    <source>
        <strain evidence="1 2">An867</strain>
    </source>
</reference>
<evidence type="ECO:0000313" key="1">
    <source>
        <dbReference type="EMBL" id="MCF2652348.1"/>
    </source>
</evidence>
<comment type="caution">
    <text evidence="1">The sequence shown here is derived from an EMBL/GenBank/DDBJ whole genome shotgun (WGS) entry which is preliminary data.</text>
</comment>
<dbReference type="InterPro" id="IPR037175">
    <property type="entry name" value="KFase_sf"/>
</dbReference>
<dbReference type="SUPFAM" id="SSF102198">
    <property type="entry name" value="Putative cyclase"/>
    <property type="match status" value="1"/>
</dbReference>